<dbReference type="EMBL" id="JBBYXI010000003">
    <property type="protein sequence ID" value="MEN3931311.1"/>
    <property type="molecule type" value="Genomic_DNA"/>
</dbReference>
<evidence type="ECO:0000256" key="5">
    <source>
        <dbReference type="ARBA" id="ARBA00023125"/>
    </source>
</evidence>
<evidence type="ECO:0000313" key="9">
    <source>
        <dbReference type="EMBL" id="MEN3931311.1"/>
    </source>
</evidence>
<dbReference type="InterPro" id="IPR020603">
    <property type="entry name" value="MraZ_dom"/>
</dbReference>
<dbReference type="RefSeq" id="WP_346337567.1">
    <property type="nucleotide sequence ID" value="NZ_JBBYXI010000003.1"/>
</dbReference>
<evidence type="ECO:0000256" key="4">
    <source>
        <dbReference type="ARBA" id="ARBA00023015"/>
    </source>
</evidence>
<dbReference type="InterPro" id="IPR038619">
    <property type="entry name" value="MraZ_sf"/>
</dbReference>
<keyword evidence="10" id="KW-1185">Reference proteome</keyword>
<dbReference type="CDD" id="cd16320">
    <property type="entry name" value="MraZ_N"/>
    <property type="match status" value="1"/>
</dbReference>
<feature type="domain" description="SpoVT-AbrB" evidence="8">
    <location>
        <begin position="83"/>
        <end position="126"/>
    </location>
</feature>
<sequence length="165" mass="17846">MGRFVSNFTNRLDAKGRVSIPAPFRAVLARDGFEGLYVHPALDAPALDAGGNALLGEIDALLSTMAPYSDERDQLSTALFGTSEILKVDSEGRVILTETVKTHAGIGDAVTFVGLGQKFQLWEPERFRVHLEAARAKVRDLKRGLGVRASDGRVTQNSLPGVKEQ</sequence>
<evidence type="ECO:0000256" key="7">
    <source>
        <dbReference type="HAMAP-Rule" id="MF_01008"/>
    </source>
</evidence>
<reference evidence="9 10" key="1">
    <citation type="submission" date="2024-04" db="EMBL/GenBank/DDBJ databases">
        <title>A novel species isolated from cricket.</title>
        <authorList>
            <person name="Wang H.-C."/>
        </authorList>
    </citation>
    <scope>NUCLEOTIDE SEQUENCE [LARGE SCALE GENOMIC DNA]</scope>
    <source>
        <strain evidence="9 10">WL0021</strain>
    </source>
</reference>
<comment type="similarity">
    <text evidence="7">Belongs to the MraZ family.</text>
</comment>
<dbReference type="Gene3D" id="3.40.1550.20">
    <property type="entry name" value="Transcriptional regulator MraZ domain"/>
    <property type="match status" value="1"/>
</dbReference>
<evidence type="ECO:0000256" key="1">
    <source>
        <dbReference type="ARBA" id="ARBA00013860"/>
    </source>
</evidence>
<keyword evidence="6 7" id="KW-0804">Transcription</keyword>
<comment type="caution">
    <text evidence="9">The sequence shown here is derived from an EMBL/GenBank/DDBJ whole genome shotgun (WGS) entry which is preliminary data.</text>
</comment>
<protein>
    <recommendedName>
        <fullName evidence="1 7">Transcriptional regulator MraZ</fullName>
    </recommendedName>
</protein>
<dbReference type="InterPro" id="IPR035642">
    <property type="entry name" value="MraZ_N"/>
</dbReference>
<keyword evidence="3" id="KW-0677">Repeat</keyword>
<dbReference type="Proteomes" id="UP001418637">
    <property type="component" value="Unassembled WGS sequence"/>
</dbReference>
<gene>
    <name evidence="7 9" type="primary">mraZ</name>
    <name evidence="9" type="ORF">WJT86_09605</name>
</gene>
<feature type="domain" description="SpoVT-AbrB" evidence="8">
    <location>
        <begin position="7"/>
        <end position="52"/>
    </location>
</feature>
<dbReference type="HAMAP" id="MF_01008">
    <property type="entry name" value="MraZ"/>
    <property type="match status" value="1"/>
</dbReference>
<evidence type="ECO:0000256" key="6">
    <source>
        <dbReference type="ARBA" id="ARBA00023163"/>
    </source>
</evidence>
<evidence type="ECO:0000256" key="3">
    <source>
        <dbReference type="ARBA" id="ARBA00022737"/>
    </source>
</evidence>
<accession>A0ABV0BM95</accession>
<dbReference type="InterPro" id="IPR037914">
    <property type="entry name" value="SpoVT-AbrB_sf"/>
</dbReference>
<comment type="subcellular location">
    <subcellularLocation>
        <location evidence="7">Cytoplasm</location>
        <location evidence="7">Nucleoid</location>
    </subcellularLocation>
</comment>
<dbReference type="CDD" id="cd16321">
    <property type="entry name" value="MraZ_C"/>
    <property type="match status" value="1"/>
</dbReference>
<dbReference type="SUPFAM" id="SSF89447">
    <property type="entry name" value="AbrB/MazE/MraZ-like"/>
    <property type="match status" value="1"/>
</dbReference>
<dbReference type="PANTHER" id="PTHR34701:SF1">
    <property type="entry name" value="TRANSCRIPTIONAL REGULATOR MRAZ"/>
    <property type="match status" value="1"/>
</dbReference>
<keyword evidence="4 7" id="KW-0805">Transcription regulation</keyword>
<keyword evidence="2 7" id="KW-0963">Cytoplasm</keyword>
<evidence type="ECO:0000256" key="2">
    <source>
        <dbReference type="ARBA" id="ARBA00022490"/>
    </source>
</evidence>
<dbReference type="InterPro" id="IPR007159">
    <property type="entry name" value="SpoVT-AbrB_dom"/>
</dbReference>
<comment type="subunit">
    <text evidence="7">Forms oligomers.</text>
</comment>
<dbReference type="PANTHER" id="PTHR34701">
    <property type="entry name" value="TRANSCRIPTIONAL REGULATOR MRAZ"/>
    <property type="match status" value="1"/>
</dbReference>
<evidence type="ECO:0000313" key="10">
    <source>
        <dbReference type="Proteomes" id="UP001418637"/>
    </source>
</evidence>
<dbReference type="PROSITE" id="PS51740">
    <property type="entry name" value="SPOVT_ABRB"/>
    <property type="match status" value="2"/>
</dbReference>
<dbReference type="NCBIfam" id="NF001477">
    <property type="entry name" value="PRK00326.2-4"/>
    <property type="match status" value="1"/>
</dbReference>
<dbReference type="InterPro" id="IPR035644">
    <property type="entry name" value="MraZ_C"/>
</dbReference>
<organism evidence="9 10">
    <name type="scientific">Hohaiivirga grylli</name>
    <dbReference type="NCBI Taxonomy" id="3133970"/>
    <lineage>
        <taxon>Bacteria</taxon>
        <taxon>Pseudomonadati</taxon>
        <taxon>Pseudomonadota</taxon>
        <taxon>Alphaproteobacteria</taxon>
        <taxon>Hyphomicrobiales</taxon>
        <taxon>Methylobacteriaceae</taxon>
        <taxon>Hohaiivirga</taxon>
    </lineage>
</organism>
<name>A0ABV0BM95_9HYPH</name>
<dbReference type="InterPro" id="IPR003444">
    <property type="entry name" value="MraZ"/>
</dbReference>
<dbReference type="Pfam" id="PF02381">
    <property type="entry name" value="MraZ"/>
    <property type="match status" value="1"/>
</dbReference>
<proteinExistence type="inferred from homology"/>
<evidence type="ECO:0000259" key="8">
    <source>
        <dbReference type="PROSITE" id="PS51740"/>
    </source>
</evidence>
<keyword evidence="5 7" id="KW-0238">DNA-binding</keyword>